<evidence type="ECO:0000256" key="8">
    <source>
        <dbReference type="ARBA" id="ARBA00038436"/>
    </source>
</evidence>
<keyword evidence="6 9" id="KW-1133">Transmembrane helix</keyword>
<dbReference type="GO" id="GO:0015740">
    <property type="term" value="P:C4-dicarboxylate transport"/>
    <property type="evidence" value="ECO:0007669"/>
    <property type="project" value="TreeGrafter"/>
</dbReference>
<keyword evidence="3" id="KW-1003">Cell membrane</keyword>
<dbReference type="OrthoDB" id="5878939at2"/>
<comment type="subcellular location">
    <subcellularLocation>
        <location evidence="1 9">Cell inner membrane</location>
        <topology evidence="1 9">Multi-pass membrane protein</topology>
    </subcellularLocation>
</comment>
<evidence type="ECO:0000256" key="6">
    <source>
        <dbReference type="ARBA" id="ARBA00022989"/>
    </source>
</evidence>
<evidence type="ECO:0000256" key="9">
    <source>
        <dbReference type="RuleBase" id="RU369079"/>
    </source>
</evidence>
<protein>
    <recommendedName>
        <fullName evidence="9">TRAP transporter small permease protein</fullName>
    </recommendedName>
</protein>
<keyword evidence="5 9" id="KW-0812">Transmembrane</keyword>
<feature type="transmembrane region" description="Helical" evidence="9">
    <location>
        <begin position="129"/>
        <end position="150"/>
    </location>
</feature>
<comment type="function">
    <text evidence="9">Part of the tripartite ATP-independent periplasmic (TRAP) transport system.</text>
</comment>
<proteinExistence type="inferred from homology"/>
<keyword evidence="7 9" id="KW-0472">Membrane</keyword>
<keyword evidence="2 9" id="KW-0813">Transport</keyword>
<dbReference type="eggNOG" id="COG3090">
    <property type="taxonomic scope" value="Bacteria"/>
</dbReference>
<comment type="similarity">
    <text evidence="8 9">Belongs to the TRAP transporter small permease family.</text>
</comment>
<evidence type="ECO:0000256" key="2">
    <source>
        <dbReference type="ARBA" id="ARBA00022448"/>
    </source>
</evidence>
<evidence type="ECO:0000256" key="5">
    <source>
        <dbReference type="ARBA" id="ARBA00022692"/>
    </source>
</evidence>
<organism evidence="11 12">
    <name type="scientific">Salipiger mucosus DSM 16094</name>
    <dbReference type="NCBI Taxonomy" id="1123237"/>
    <lineage>
        <taxon>Bacteria</taxon>
        <taxon>Pseudomonadati</taxon>
        <taxon>Pseudomonadota</taxon>
        <taxon>Alphaproteobacteria</taxon>
        <taxon>Rhodobacterales</taxon>
        <taxon>Roseobacteraceae</taxon>
        <taxon>Salipiger</taxon>
    </lineage>
</organism>
<comment type="caution">
    <text evidence="11">The sequence shown here is derived from an EMBL/GenBank/DDBJ whole genome shotgun (WGS) entry which is preliminary data.</text>
</comment>
<dbReference type="PANTHER" id="PTHR35011">
    <property type="entry name" value="2,3-DIKETO-L-GULONATE TRAP TRANSPORTER SMALL PERMEASE PROTEIN YIAM"/>
    <property type="match status" value="1"/>
</dbReference>
<dbReference type="AlphaFoldDB" id="S9QSE7"/>
<dbReference type="EMBL" id="APVH01000020">
    <property type="protein sequence ID" value="EPX82573.1"/>
    <property type="molecule type" value="Genomic_DNA"/>
</dbReference>
<evidence type="ECO:0000256" key="3">
    <source>
        <dbReference type="ARBA" id="ARBA00022475"/>
    </source>
</evidence>
<dbReference type="PANTHER" id="PTHR35011:SF2">
    <property type="entry name" value="2,3-DIKETO-L-GULONATE TRAP TRANSPORTER SMALL PERMEASE PROTEIN YIAM"/>
    <property type="match status" value="1"/>
</dbReference>
<dbReference type="InterPro" id="IPR055348">
    <property type="entry name" value="DctQ"/>
</dbReference>
<feature type="transmembrane region" description="Helical" evidence="9">
    <location>
        <begin position="87"/>
        <end position="109"/>
    </location>
</feature>
<feature type="domain" description="Tripartite ATP-independent periplasmic transporters DctQ component" evidence="10">
    <location>
        <begin position="26"/>
        <end position="153"/>
    </location>
</feature>
<keyword evidence="4 9" id="KW-0997">Cell inner membrane</keyword>
<keyword evidence="12" id="KW-1185">Reference proteome</keyword>
<gene>
    <name evidence="11" type="ORF">Salmuc_00892</name>
</gene>
<dbReference type="HOGENOM" id="CLU_086356_9_3_5"/>
<evidence type="ECO:0000313" key="11">
    <source>
        <dbReference type="EMBL" id="EPX82573.1"/>
    </source>
</evidence>
<reference evidence="12" key="1">
    <citation type="journal article" date="2014" name="Stand. Genomic Sci.">
        <title>Genome sequence of the exopolysaccharide-producing Salipiger mucosus type strain (DSM 16094(T)), a moderately halophilic member of the Roseobacter clade.</title>
        <authorList>
            <person name="Riedel T."/>
            <person name="Spring S."/>
            <person name="Fiebig A."/>
            <person name="Petersen J."/>
            <person name="Kyrpides N.C."/>
            <person name="Goker M."/>
            <person name="Klenk H.P."/>
        </authorList>
    </citation>
    <scope>NUCLEOTIDE SEQUENCE [LARGE SCALE GENOMIC DNA]</scope>
    <source>
        <strain evidence="12">DSM 16094</strain>
    </source>
</reference>
<evidence type="ECO:0000256" key="1">
    <source>
        <dbReference type="ARBA" id="ARBA00004429"/>
    </source>
</evidence>
<evidence type="ECO:0000256" key="4">
    <source>
        <dbReference type="ARBA" id="ARBA00022519"/>
    </source>
</evidence>
<feature type="transmembrane region" description="Helical" evidence="9">
    <location>
        <begin position="49"/>
        <end position="66"/>
    </location>
</feature>
<name>S9QSE7_9RHOB</name>
<dbReference type="GO" id="GO:0022857">
    <property type="term" value="F:transmembrane transporter activity"/>
    <property type="evidence" value="ECO:0007669"/>
    <property type="project" value="UniProtKB-UniRule"/>
</dbReference>
<evidence type="ECO:0000259" key="10">
    <source>
        <dbReference type="Pfam" id="PF04290"/>
    </source>
</evidence>
<dbReference type="Pfam" id="PF04290">
    <property type="entry name" value="DctQ"/>
    <property type="match status" value="1"/>
</dbReference>
<sequence>MKTAERIIRILSLLARIGAGVAFAVLIAAVLIQVVTRTLGNSPVWTEELTRFALLYLVAFGAGLALRTGDMVNVDVICEHLPGRAPWVLRLVSAVATAGLALYLIPAAWKYTSIGAMQSSPALGLQMNFVHFTITLLLALLALFALLRVVGMLSGAEDGKPEKAVDAPES</sequence>
<evidence type="ECO:0000256" key="7">
    <source>
        <dbReference type="ARBA" id="ARBA00023136"/>
    </source>
</evidence>
<comment type="subunit">
    <text evidence="9">The complex comprises the extracytoplasmic solute receptor protein and the two transmembrane proteins.</text>
</comment>
<feature type="transmembrane region" description="Helical" evidence="9">
    <location>
        <begin position="12"/>
        <end position="34"/>
    </location>
</feature>
<dbReference type="Proteomes" id="UP000015347">
    <property type="component" value="Unassembled WGS sequence"/>
</dbReference>
<accession>S9QSE7</accession>
<evidence type="ECO:0000313" key="12">
    <source>
        <dbReference type="Proteomes" id="UP000015347"/>
    </source>
</evidence>
<dbReference type="GO" id="GO:0005886">
    <property type="term" value="C:plasma membrane"/>
    <property type="evidence" value="ECO:0007669"/>
    <property type="project" value="UniProtKB-SubCell"/>
</dbReference>
<dbReference type="RefSeq" id="WP_020041976.1">
    <property type="nucleotide sequence ID" value="NZ_KE557275.1"/>
</dbReference>
<dbReference type="STRING" id="1123237.Salmuc_00892"/>
<dbReference type="InterPro" id="IPR007387">
    <property type="entry name" value="TRAP_DctQ"/>
</dbReference>